<evidence type="ECO:0000313" key="2">
    <source>
        <dbReference type="EMBL" id="AIX12573.1"/>
    </source>
</evidence>
<keyword evidence="1" id="KW-0472">Membrane</keyword>
<dbReference type="KEGG" id="vg:24722336"/>
<name>A0A0D3MTB9_9CAUD</name>
<evidence type="ECO:0000313" key="3">
    <source>
        <dbReference type="Proteomes" id="UP000032686"/>
    </source>
</evidence>
<dbReference type="Proteomes" id="UP000032686">
    <property type="component" value="Segment"/>
</dbReference>
<proteinExistence type="predicted"/>
<keyword evidence="1" id="KW-0812">Transmembrane</keyword>
<dbReference type="EMBL" id="KM677185">
    <property type="protein sequence ID" value="AIX12573.1"/>
    <property type="molecule type" value="Genomic_DNA"/>
</dbReference>
<accession>A0A0D3MTB9</accession>
<organism evidence="2 3">
    <name type="scientific">Lactococcus phage WRP3</name>
    <dbReference type="NCBI Taxonomy" id="1560313"/>
    <lineage>
        <taxon>Viruses</taxon>
        <taxon>Duplodnaviria</taxon>
        <taxon>Heunggongvirae</taxon>
        <taxon>Uroviricota</taxon>
        <taxon>Caudoviricetes</taxon>
        <taxon>Audreyjarvisvirus</taxon>
        <taxon>Audreyjarvisvirus WRP3</taxon>
    </lineage>
</organism>
<reference evidence="2 3" key="1">
    <citation type="journal article" date="2015" name="Appl. Environ. Microbiol.">
        <title>Lactococcal 949 group phages recognize a carbohydrate receptor on the host cell surface.</title>
        <authorList>
            <person name="Mahony J."/>
            <person name="Randazzo W."/>
            <person name="Neve H."/>
            <person name="Settanni L."/>
            <person name="van Sinderen D."/>
        </authorList>
    </citation>
    <scope>NUCLEOTIDE SEQUENCE [LARGE SCALE GENOMIC DNA]</scope>
    <source>
        <strain evidence="2">WRP3</strain>
    </source>
</reference>
<gene>
    <name evidence="2" type="ORF">WRP3_070</name>
</gene>
<keyword evidence="1" id="KW-1133">Transmembrane helix</keyword>
<sequence>MENEHEERQIIIFASFCAFLVLFAILAVCFIKPESEKKEMKYININVDYEVINYSQSVRDNGNTENQDTTINFVTPSGEHHSVTVTNEIESSYSNFGKLTSKNSQLRFVSSDYHDIKDMIAGTPIAYTKYNILNDDKPHINITINEKAEIRNFTLFSKE</sequence>
<dbReference type="OrthoDB" id="31546at10239"/>
<keyword evidence="3" id="KW-1185">Reference proteome</keyword>
<protein>
    <submittedName>
        <fullName evidence="2">Uncharacterized protein</fullName>
    </submittedName>
</protein>
<feature type="transmembrane region" description="Helical" evidence="1">
    <location>
        <begin position="12"/>
        <end position="31"/>
    </location>
</feature>
<dbReference type="GeneID" id="24722336"/>
<evidence type="ECO:0000256" key="1">
    <source>
        <dbReference type="SAM" id="Phobius"/>
    </source>
</evidence>
<dbReference type="RefSeq" id="YP_009147727.1">
    <property type="nucleotide sequence ID" value="NC_027341.1"/>
</dbReference>